<feature type="compositionally biased region" description="Polar residues" evidence="1">
    <location>
        <begin position="295"/>
        <end position="304"/>
    </location>
</feature>
<feature type="compositionally biased region" description="Polar residues" evidence="1">
    <location>
        <begin position="235"/>
        <end position="247"/>
    </location>
</feature>
<evidence type="ECO:0000259" key="2">
    <source>
        <dbReference type="Pfam" id="PF20411"/>
    </source>
</evidence>
<evidence type="ECO:0000256" key="1">
    <source>
        <dbReference type="SAM" id="MobiDB-lite"/>
    </source>
</evidence>
<proteinExistence type="predicted"/>
<accession>A0A8K0UYF3</accession>
<feature type="domain" description="DUF6697" evidence="2">
    <location>
        <begin position="399"/>
        <end position="590"/>
    </location>
</feature>
<protein>
    <recommendedName>
        <fullName evidence="2">DUF6697 domain-containing protein</fullName>
    </recommendedName>
</protein>
<dbReference type="Pfam" id="PF20411">
    <property type="entry name" value="DUF6697"/>
    <property type="match status" value="1"/>
</dbReference>
<feature type="region of interest" description="Disordered" evidence="1">
    <location>
        <begin position="74"/>
        <end position="256"/>
    </location>
</feature>
<feature type="region of interest" description="Disordered" evidence="1">
    <location>
        <begin position="277"/>
        <end position="374"/>
    </location>
</feature>
<evidence type="ECO:0000313" key="3">
    <source>
        <dbReference type="EMBL" id="KAH8107950.1"/>
    </source>
</evidence>
<dbReference type="Proteomes" id="UP000813824">
    <property type="component" value="Unassembled WGS sequence"/>
</dbReference>
<name>A0A8K0UYF3_9AGAR</name>
<comment type="caution">
    <text evidence="3">The sequence shown here is derived from an EMBL/GenBank/DDBJ whole genome shotgun (WGS) entry which is preliminary data.</text>
</comment>
<reference evidence="3" key="1">
    <citation type="journal article" date="2021" name="New Phytol.">
        <title>Evolutionary innovations through gain and loss of genes in the ectomycorrhizal Boletales.</title>
        <authorList>
            <person name="Wu G."/>
            <person name="Miyauchi S."/>
            <person name="Morin E."/>
            <person name="Kuo A."/>
            <person name="Drula E."/>
            <person name="Varga T."/>
            <person name="Kohler A."/>
            <person name="Feng B."/>
            <person name="Cao Y."/>
            <person name="Lipzen A."/>
            <person name="Daum C."/>
            <person name="Hundley H."/>
            <person name="Pangilinan J."/>
            <person name="Johnson J."/>
            <person name="Barry K."/>
            <person name="LaButti K."/>
            <person name="Ng V."/>
            <person name="Ahrendt S."/>
            <person name="Min B."/>
            <person name="Choi I.G."/>
            <person name="Park H."/>
            <person name="Plett J.M."/>
            <person name="Magnuson J."/>
            <person name="Spatafora J.W."/>
            <person name="Nagy L.G."/>
            <person name="Henrissat B."/>
            <person name="Grigoriev I.V."/>
            <person name="Yang Z.L."/>
            <person name="Xu J."/>
            <person name="Martin F.M."/>
        </authorList>
    </citation>
    <scope>NUCLEOTIDE SEQUENCE</scope>
    <source>
        <strain evidence="3">KKN 215</strain>
    </source>
</reference>
<keyword evidence="4" id="KW-1185">Reference proteome</keyword>
<dbReference type="OrthoDB" id="3176940at2759"/>
<gene>
    <name evidence="3" type="ORF">BXZ70DRAFT_913438</name>
</gene>
<dbReference type="InterPro" id="IPR046520">
    <property type="entry name" value="DUF6697"/>
</dbReference>
<dbReference type="EMBL" id="JAEVFJ010000001">
    <property type="protein sequence ID" value="KAH8107950.1"/>
    <property type="molecule type" value="Genomic_DNA"/>
</dbReference>
<feature type="compositionally biased region" description="Basic and acidic residues" evidence="1">
    <location>
        <begin position="600"/>
        <end position="619"/>
    </location>
</feature>
<organism evidence="3 4">
    <name type="scientific">Cristinia sonorae</name>
    <dbReference type="NCBI Taxonomy" id="1940300"/>
    <lineage>
        <taxon>Eukaryota</taxon>
        <taxon>Fungi</taxon>
        <taxon>Dikarya</taxon>
        <taxon>Basidiomycota</taxon>
        <taxon>Agaricomycotina</taxon>
        <taxon>Agaricomycetes</taxon>
        <taxon>Agaricomycetidae</taxon>
        <taxon>Agaricales</taxon>
        <taxon>Pleurotineae</taxon>
        <taxon>Stephanosporaceae</taxon>
        <taxon>Cristinia</taxon>
    </lineage>
</organism>
<evidence type="ECO:0000313" key="4">
    <source>
        <dbReference type="Proteomes" id="UP000813824"/>
    </source>
</evidence>
<sequence>MYLDRFDALEKTITSRFESLEKTLHLILTRIDSGDAAIPGRLRVSRGLPLDAAGPQAGLSTRLDVLAKQEAGIPKTLAHRKPNDKHPPILENNLEQPEAIAPVNPKPPSHRTNRNPDGRISHSHKTRIPASLAAPERQETHSPLQPSQILGDEPCDDDKDQTTRGRARSHALGTPSKRGATDGALSTSPARKRPKTLSRAYVGRRPFPPVQKRGSIPSGHTSLSRKRETSGAGFHTQTDSESCATDSSVEESDRDYDEALSFNSLSELTDTEDKVDMMPQSSYNNANPAPDPSAQGPSLHQNGSVDHASLPPVHDGHAQTVIPQVVDNKPPVPPPVAGPARLPDAPSTAPRADQDKRRGRPRVKAEPPSASINPDSARIRLEGVQSFNVTLDPAICSVTVSRRFLNAKFRAAIQSLYSEVVINGQKRKLIFPNPTMNPEVPMMPGRPGLLCRAVEFVAWNDTDSVVRVIVRLAANKWQYLGDYKSARVASLSRAEFVALSTATQNSWVNYVKETKGDPYVRLRAKIALRDQLGREPDEQELIGELATGNKFFDLPPEVVLNAYLSGERFIYIWKLWCVDYDEGFQRRLADEFPAWVPPEPKPKPKLKEERAKASVKHEDSENENAAVDAPQGDGNASTRRSDRLGAKPRRHYRRLQFGEEVMDVDLERAKPEAEGQ</sequence>
<feature type="region of interest" description="Disordered" evidence="1">
    <location>
        <begin position="594"/>
        <end position="654"/>
    </location>
</feature>
<dbReference type="AlphaFoldDB" id="A0A8K0UYF3"/>